<reference evidence="2 3" key="1">
    <citation type="submission" date="2015-01" db="EMBL/GenBank/DDBJ databases">
        <title>Genome sequence of bacillus megaterium Q3.</title>
        <authorList>
            <person name="Wang Y."/>
            <person name="Luo K."/>
            <person name="Bai L."/>
            <person name="Luo F."/>
        </authorList>
    </citation>
    <scope>NUCLEOTIDE SEQUENCE [LARGE SCALE GENOMIC DNA]</scope>
    <source>
        <strain evidence="2 3">Q3</strain>
    </source>
</reference>
<feature type="transmembrane region" description="Helical" evidence="1">
    <location>
        <begin position="73"/>
        <end position="93"/>
    </location>
</feature>
<keyword evidence="1" id="KW-1133">Transmembrane helix</keyword>
<feature type="transmembrane region" description="Helical" evidence="1">
    <location>
        <begin position="105"/>
        <end position="127"/>
    </location>
</feature>
<feature type="transmembrane region" description="Helical" evidence="1">
    <location>
        <begin position="6"/>
        <end position="25"/>
    </location>
</feature>
<dbReference type="Proteomes" id="UP000036410">
    <property type="component" value="Chromosome"/>
</dbReference>
<evidence type="ECO:0000313" key="3">
    <source>
        <dbReference type="Proteomes" id="UP000036410"/>
    </source>
</evidence>
<proteinExistence type="predicted"/>
<dbReference type="AlphaFoldDB" id="A0A806TKB0"/>
<protein>
    <submittedName>
        <fullName evidence="2">Uncharacterized protein</fullName>
    </submittedName>
</protein>
<keyword evidence="1" id="KW-0812">Transmembrane</keyword>
<gene>
    <name evidence="2" type="ORF">AS52_03890</name>
</gene>
<feature type="transmembrane region" description="Helical" evidence="1">
    <location>
        <begin position="46"/>
        <end position="67"/>
    </location>
</feature>
<keyword evidence="1" id="KW-0472">Membrane</keyword>
<name>A0A806TKB0_PRIMG</name>
<accession>A0A806TKB0</accession>
<evidence type="ECO:0000313" key="2">
    <source>
        <dbReference type="EMBL" id="AKP78851.1"/>
    </source>
</evidence>
<organism evidence="2 3">
    <name type="scientific">Priestia megaterium Q3</name>
    <dbReference type="NCBI Taxonomy" id="1452722"/>
    <lineage>
        <taxon>Bacteria</taxon>
        <taxon>Bacillati</taxon>
        <taxon>Bacillota</taxon>
        <taxon>Bacilli</taxon>
        <taxon>Bacillales</taxon>
        <taxon>Bacillaceae</taxon>
        <taxon>Priestia</taxon>
    </lineage>
</organism>
<feature type="transmembrane region" description="Helical" evidence="1">
    <location>
        <begin position="142"/>
        <end position="166"/>
    </location>
</feature>
<dbReference type="EMBL" id="CP010586">
    <property type="protein sequence ID" value="AKP78851.1"/>
    <property type="molecule type" value="Genomic_DNA"/>
</dbReference>
<evidence type="ECO:0000256" key="1">
    <source>
        <dbReference type="SAM" id="Phobius"/>
    </source>
</evidence>
<sequence length="174" mass="19878">MSTFFLAGMVLVLVMIVFSRTLWVPSGVVERLSKKKWFQNHWLSGGYLFGINALYFGTTIFLLYLLMFTDIPYLHLVLMFLATIVSILTWSAFSTAWTGSFKNRLKMALTGSSFYLIVALIMVIQWLGVKPLYPNEDTFMRALVWMLGFFVSAVAFSICFIFTAFLGKRSPRVS</sequence>